<feature type="region of interest" description="Disordered" evidence="18">
    <location>
        <begin position="763"/>
        <end position="786"/>
    </location>
</feature>
<evidence type="ECO:0000256" key="12">
    <source>
        <dbReference type="ARBA" id="ARBA00023125"/>
    </source>
</evidence>
<evidence type="ECO:0000256" key="8">
    <source>
        <dbReference type="ARBA" id="ARBA00022771"/>
    </source>
</evidence>
<keyword evidence="5 17" id="KW-0812">Transmembrane</keyword>
<keyword evidence="11" id="KW-0805">Transcription regulation</keyword>
<evidence type="ECO:0000256" key="18">
    <source>
        <dbReference type="SAM" id="MobiDB-lite"/>
    </source>
</evidence>
<evidence type="ECO:0000256" key="3">
    <source>
        <dbReference type="ARBA" id="ARBA00008789"/>
    </source>
</evidence>
<feature type="transmembrane region" description="Helical" evidence="17">
    <location>
        <begin position="1030"/>
        <end position="1049"/>
    </location>
</feature>
<keyword evidence="14" id="KW-0804">Transcription</keyword>
<dbReference type="FunFam" id="3.30.160.60:FF:000262">
    <property type="entry name" value="PR domain zinc finger protein 1"/>
    <property type="match status" value="1"/>
</dbReference>
<feature type="region of interest" description="Disordered" evidence="18">
    <location>
        <begin position="1"/>
        <end position="47"/>
    </location>
</feature>
<evidence type="ECO:0000256" key="5">
    <source>
        <dbReference type="ARBA" id="ARBA00022692"/>
    </source>
</evidence>
<dbReference type="InterPro" id="IPR001214">
    <property type="entry name" value="SET_dom"/>
</dbReference>
<proteinExistence type="inferred from homology"/>
<dbReference type="PANTHER" id="PTHR16024">
    <property type="entry name" value="XK-RELATED PROTEIN"/>
    <property type="match status" value="1"/>
</dbReference>
<feature type="transmembrane region" description="Helical" evidence="17">
    <location>
        <begin position="964"/>
        <end position="986"/>
    </location>
</feature>
<name>A0AAV9RS40_9TELE</name>
<dbReference type="Gene3D" id="2.170.270.10">
    <property type="entry name" value="SET domain"/>
    <property type="match status" value="1"/>
</dbReference>
<keyword evidence="22" id="KW-1185">Reference proteome</keyword>
<sequence>MCGSSQGFKASSSECTTDMLTSERSQQSIGATPEAMTGTQDVDMRSWSEADFEEKSTYFVKDQPLEEESKSHGKLRAERSLPRNLALKRSHSSAEVLGVTSKELIPKGTRFGPLVGERYTNKMLPKDADSRFFWRVFSDGHLHHILDGLDEQQSNWMRYVNLARTVEEQNLVACQTGLDIFFYTIKPLQPGQELLVWYSSEFAQRCNYPHLGQLAVEKNGQIQAHERTKGKRGHTVSEILRDEPSKPKSICLRHQDSQVFQTGVSVFPLCASIVYPMQANLESAHSYRYLPLAPYSTATAKRPAFSTPISTSSHFALQHTQDPGKTEPQQEPCVSNDIHSTFRHSPYLLPHYSLGLLSHSLPFHSERLKPDWTTSSNFLHFNNYGHFLHPLGSGSKYFSPALSNCKEDLILSQNSEHKDTNDLYFKATNYLKNTSNDHRDLKHSTGTNVYTDFTVSTKASSPPINHCREPSVAPRECSAPVGTAASSNYFCSKPASASQSNTEDAMDLRRQKRGGPVIGYKTLSYPLTRQNGKIRYDCNICGKVFGQLSNLKVHLRVHSGERPFRCQTCNKNFTQLAHLQKHYLVHTGEKPHECKVCHKRFSSTSNLKTHQRLHSGERPYHCKLCPARFTQFIHLKLHKRLHTGEGTHRCPHCSCTYLHYCSLQVHLQGFCPLSPSASRRLSPEEQQRVNSEIERFDMSEAAEQLEFIATEAEMDKGNVIDLIQKIENDALSLQDAASGKAELSISRSARECIGVGDAGTEGAVRQRERKKKKKGEDVPGEKDVQDHVPGCSSLPHIRNMMNAAPGAFARRMPSAARRSGCWIAWCQAVLLGVSALVIVAERSALIYCIGFYLWNEETQWAGLTLGLFLPGTAVQLLSVKWYYDDGDERRFYLSVIHILHLGIFKRLWDCMRSVLHMQGSVAELGAAVMQQADVAALWLLEALVLTLPQSLLQAYVVVSTDVGIMSPVAYCCGLCVLSISWALVLYSRACCLIRPGHLAMPPAALLCQLVWRAGMLGARVICLMFFARVFNWWVCGVAGFHWLTASFWLVSQQPDICTGHWCWRAFNGVLGLIHVFLFLNVKDGPSRFRMASFYAFMLVENVTLLLAASDFLSEASWDSMTLPTSALCSFFLGATSLVLYYRFLHPKSTEISQGTNRHQMGSTCIEQGESSFSLGDKSLPASSVQNHGSFSLSGMAGSLLEHPGNCQGHSNSSCPCFHHHWLLIRLALKTGDLCKINRAYGTGGPAAILDMEEYNQEFKSNEGITFTAEGSCEGVSTSESQGKGLAPLSDCKDEFQTVSEPTSTERPEEEDDSLEMESPLESPASEFKRSSPEGKSVFGDSPEPYYCPTESSSTLYFSADPQSPSSASNPRLDRDIGGLEQGVRLSSIPSDPALHRDVRGLMSRVGPRCTSTPKLDCGVSDSPPSVPHLTGPRRQLILSRRDEDDTF</sequence>
<feature type="transmembrane region" description="Helical" evidence="17">
    <location>
        <begin position="822"/>
        <end position="840"/>
    </location>
</feature>
<evidence type="ECO:0000313" key="22">
    <source>
        <dbReference type="Proteomes" id="UP001311232"/>
    </source>
</evidence>
<evidence type="ECO:0000256" key="13">
    <source>
        <dbReference type="ARBA" id="ARBA00023136"/>
    </source>
</evidence>
<feature type="compositionally biased region" description="Basic and acidic residues" evidence="18">
    <location>
        <begin position="774"/>
        <end position="786"/>
    </location>
</feature>
<feature type="transmembrane region" description="Helical" evidence="17">
    <location>
        <begin position="1124"/>
        <end position="1143"/>
    </location>
</feature>
<evidence type="ECO:0000256" key="14">
    <source>
        <dbReference type="ARBA" id="ARBA00023163"/>
    </source>
</evidence>
<dbReference type="FunFam" id="3.30.160.60:FF:000211">
    <property type="entry name" value="PR domain zinc finger protein 1"/>
    <property type="match status" value="1"/>
</dbReference>
<dbReference type="Proteomes" id="UP001311232">
    <property type="component" value="Unassembled WGS sequence"/>
</dbReference>
<evidence type="ECO:0000256" key="4">
    <source>
        <dbReference type="ARBA" id="ARBA00022475"/>
    </source>
</evidence>
<keyword evidence="4" id="KW-1003">Cell membrane</keyword>
<dbReference type="GO" id="GO:0001227">
    <property type="term" value="F:DNA-binding transcription repressor activity, RNA polymerase II-specific"/>
    <property type="evidence" value="ECO:0007669"/>
    <property type="project" value="InterPro"/>
</dbReference>
<gene>
    <name evidence="21" type="ORF">CRENBAI_007921</name>
</gene>
<keyword evidence="10 17" id="KW-1133">Transmembrane helix</keyword>
<reference evidence="21 22" key="1">
    <citation type="submission" date="2021-06" db="EMBL/GenBank/DDBJ databases">
        <authorList>
            <person name="Palmer J.M."/>
        </authorList>
    </citation>
    <scope>NUCLEOTIDE SEQUENCE [LARGE SCALE GENOMIC DNA]</scope>
    <source>
        <strain evidence="21 22">MEX-2019</strain>
        <tissue evidence="21">Muscle</tissue>
    </source>
</reference>
<evidence type="ECO:0000256" key="7">
    <source>
        <dbReference type="ARBA" id="ARBA00022737"/>
    </source>
</evidence>
<dbReference type="PROSITE" id="PS50157">
    <property type="entry name" value="ZINC_FINGER_C2H2_2"/>
    <property type="match status" value="4"/>
</dbReference>
<dbReference type="PROSITE" id="PS50280">
    <property type="entry name" value="SET"/>
    <property type="match status" value="1"/>
</dbReference>
<dbReference type="InterPro" id="IPR036236">
    <property type="entry name" value="Znf_C2H2_sf"/>
</dbReference>
<keyword evidence="9" id="KW-0862">Zinc</keyword>
<dbReference type="GO" id="GO:0005886">
    <property type="term" value="C:plasma membrane"/>
    <property type="evidence" value="ECO:0007669"/>
    <property type="project" value="UniProtKB-SubCell"/>
</dbReference>
<evidence type="ECO:0000256" key="10">
    <source>
        <dbReference type="ARBA" id="ARBA00022989"/>
    </source>
</evidence>
<feature type="compositionally biased region" description="Polar residues" evidence="18">
    <location>
        <begin position="1"/>
        <end position="30"/>
    </location>
</feature>
<keyword evidence="13 17" id="KW-0472">Membrane</keyword>
<comment type="subcellular location">
    <subcellularLocation>
        <location evidence="2">Cell membrane</location>
        <topology evidence="2">Multi-pass membrane protein</topology>
    </subcellularLocation>
    <subcellularLocation>
        <location evidence="17">Membrane</location>
        <topology evidence="17">Multi-pass membrane protein</topology>
    </subcellularLocation>
    <subcellularLocation>
        <location evidence="1">Nucleus</location>
    </subcellularLocation>
</comment>
<evidence type="ECO:0000259" key="19">
    <source>
        <dbReference type="PROSITE" id="PS50157"/>
    </source>
</evidence>
<keyword evidence="8 16" id="KW-0863">Zinc-finger</keyword>
<dbReference type="InterPro" id="IPR050895">
    <property type="entry name" value="XK-related_scramblase"/>
</dbReference>
<feature type="domain" description="C2H2-type" evidence="19">
    <location>
        <begin position="592"/>
        <end position="619"/>
    </location>
</feature>
<feature type="domain" description="C2H2-type" evidence="19">
    <location>
        <begin position="620"/>
        <end position="647"/>
    </location>
</feature>
<feature type="transmembrane region" description="Helical" evidence="17">
    <location>
        <begin position="1091"/>
        <end position="1112"/>
    </location>
</feature>
<dbReference type="FunFam" id="3.30.160.60:FF:000748">
    <property type="entry name" value="PR domain zinc finger protein"/>
    <property type="match status" value="1"/>
</dbReference>
<protein>
    <recommendedName>
        <fullName evidence="17">XK-related protein</fullName>
    </recommendedName>
</protein>
<dbReference type="SUPFAM" id="SSF82199">
    <property type="entry name" value="SET domain"/>
    <property type="match status" value="1"/>
</dbReference>
<dbReference type="GO" id="GO:0005634">
    <property type="term" value="C:nucleus"/>
    <property type="evidence" value="ECO:0007669"/>
    <property type="project" value="UniProtKB-SubCell"/>
</dbReference>
<feature type="compositionally biased region" description="Polar residues" evidence="18">
    <location>
        <begin position="1349"/>
        <end position="1369"/>
    </location>
</feature>
<evidence type="ECO:0000256" key="1">
    <source>
        <dbReference type="ARBA" id="ARBA00004123"/>
    </source>
</evidence>
<evidence type="ECO:0000256" key="15">
    <source>
        <dbReference type="ARBA" id="ARBA00023242"/>
    </source>
</evidence>
<organism evidence="21 22">
    <name type="scientific">Crenichthys baileyi</name>
    <name type="common">White River springfish</name>
    <dbReference type="NCBI Taxonomy" id="28760"/>
    <lineage>
        <taxon>Eukaryota</taxon>
        <taxon>Metazoa</taxon>
        <taxon>Chordata</taxon>
        <taxon>Craniata</taxon>
        <taxon>Vertebrata</taxon>
        <taxon>Euteleostomi</taxon>
        <taxon>Actinopterygii</taxon>
        <taxon>Neopterygii</taxon>
        <taxon>Teleostei</taxon>
        <taxon>Neoteleostei</taxon>
        <taxon>Acanthomorphata</taxon>
        <taxon>Ovalentaria</taxon>
        <taxon>Atherinomorphae</taxon>
        <taxon>Cyprinodontiformes</taxon>
        <taxon>Goodeidae</taxon>
        <taxon>Crenichthys</taxon>
    </lineage>
</organism>
<dbReference type="CDD" id="cd19187">
    <property type="entry name" value="PR-SET_PRDM1"/>
    <property type="match status" value="1"/>
</dbReference>
<feature type="transmembrane region" description="Helical" evidence="17">
    <location>
        <begin position="937"/>
        <end position="958"/>
    </location>
</feature>
<feature type="transmembrane region" description="Helical" evidence="17">
    <location>
        <begin position="1061"/>
        <end position="1079"/>
    </location>
</feature>
<dbReference type="InterPro" id="IPR018629">
    <property type="entry name" value="XK-rel"/>
</dbReference>
<dbReference type="Gene3D" id="3.30.160.60">
    <property type="entry name" value="Classic Zinc Finger"/>
    <property type="match status" value="4"/>
</dbReference>
<dbReference type="Pfam" id="PF09815">
    <property type="entry name" value="XK-related"/>
    <property type="match status" value="1"/>
</dbReference>
<evidence type="ECO:0000256" key="11">
    <source>
        <dbReference type="ARBA" id="ARBA00023015"/>
    </source>
</evidence>
<dbReference type="InterPro" id="IPR044413">
    <property type="entry name" value="PRDM1_PR-SET"/>
</dbReference>
<comment type="similarity">
    <text evidence="3 17">Belongs to the XK family.</text>
</comment>
<dbReference type="SMART" id="SM00355">
    <property type="entry name" value="ZnF_C2H2"/>
    <property type="match status" value="5"/>
</dbReference>
<dbReference type="FunFam" id="3.30.160.60:FF:001465">
    <property type="entry name" value="Zinc finger protein 560"/>
    <property type="match status" value="1"/>
</dbReference>
<dbReference type="Pfam" id="PF00096">
    <property type="entry name" value="zf-C2H2"/>
    <property type="match status" value="3"/>
</dbReference>
<feature type="domain" description="C2H2-type" evidence="19">
    <location>
        <begin position="536"/>
        <end position="563"/>
    </location>
</feature>
<dbReference type="GO" id="GO:0008270">
    <property type="term" value="F:zinc ion binding"/>
    <property type="evidence" value="ECO:0007669"/>
    <property type="project" value="UniProtKB-KW"/>
</dbReference>
<evidence type="ECO:0000256" key="9">
    <source>
        <dbReference type="ARBA" id="ARBA00022833"/>
    </source>
</evidence>
<dbReference type="PROSITE" id="PS00028">
    <property type="entry name" value="ZINC_FINGER_C2H2_1"/>
    <property type="match status" value="4"/>
</dbReference>
<accession>A0AAV9RS40</accession>
<dbReference type="PANTHER" id="PTHR16024:SF15">
    <property type="entry name" value="XK-RELATED PROTEIN 5"/>
    <property type="match status" value="1"/>
</dbReference>
<keyword evidence="15" id="KW-0539">Nucleus</keyword>
<evidence type="ECO:0000256" key="16">
    <source>
        <dbReference type="PROSITE-ProRule" id="PRU00042"/>
    </source>
</evidence>
<dbReference type="SMART" id="SM00317">
    <property type="entry name" value="SET"/>
    <property type="match status" value="1"/>
</dbReference>
<keyword evidence="6" id="KW-0479">Metal-binding</keyword>
<dbReference type="InterPro" id="IPR013087">
    <property type="entry name" value="Znf_C2H2_type"/>
</dbReference>
<dbReference type="SUPFAM" id="SSF57667">
    <property type="entry name" value="beta-beta-alpha zinc fingers"/>
    <property type="match status" value="3"/>
</dbReference>
<dbReference type="FunFam" id="2.170.270.10:FF:000019">
    <property type="entry name" value="PR domain zinc finger protein 1"/>
    <property type="match status" value="1"/>
</dbReference>
<evidence type="ECO:0000256" key="2">
    <source>
        <dbReference type="ARBA" id="ARBA00004651"/>
    </source>
</evidence>
<comment type="caution">
    <text evidence="21">The sequence shown here is derived from an EMBL/GenBank/DDBJ whole genome shotgun (WGS) entry which is preliminary data.</text>
</comment>
<feature type="region of interest" description="Disordered" evidence="18">
    <location>
        <begin position="1273"/>
        <end position="1391"/>
    </location>
</feature>
<dbReference type="InterPro" id="IPR046341">
    <property type="entry name" value="SET_dom_sf"/>
</dbReference>
<evidence type="ECO:0000256" key="6">
    <source>
        <dbReference type="ARBA" id="ARBA00022723"/>
    </source>
</evidence>
<evidence type="ECO:0000259" key="20">
    <source>
        <dbReference type="PROSITE" id="PS50280"/>
    </source>
</evidence>
<keyword evidence="12" id="KW-0238">DNA-binding</keyword>
<evidence type="ECO:0000313" key="21">
    <source>
        <dbReference type="EMBL" id="KAK5611873.1"/>
    </source>
</evidence>
<dbReference type="GO" id="GO:0003677">
    <property type="term" value="F:DNA binding"/>
    <property type="evidence" value="ECO:0007669"/>
    <property type="project" value="UniProtKB-KW"/>
</dbReference>
<dbReference type="Pfam" id="PF21549">
    <property type="entry name" value="PRDM2_PR"/>
    <property type="match status" value="1"/>
</dbReference>
<evidence type="ECO:0000256" key="17">
    <source>
        <dbReference type="RuleBase" id="RU910716"/>
    </source>
</evidence>
<keyword evidence="7" id="KW-0677">Repeat</keyword>
<dbReference type="EMBL" id="JAHHUM010001458">
    <property type="protein sequence ID" value="KAK5611873.1"/>
    <property type="molecule type" value="Genomic_DNA"/>
</dbReference>
<feature type="domain" description="SET" evidence="20">
    <location>
        <begin position="83"/>
        <end position="199"/>
    </location>
</feature>
<feature type="domain" description="C2H2-type" evidence="19">
    <location>
        <begin position="564"/>
        <end position="591"/>
    </location>
</feature>